<evidence type="ECO:0000313" key="2">
    <source>
        <dbReference type="Proteomes" id="UP000056968"/>
    </source>
</evidence>
<dbReference type="AlphaFoldDB" id="A0A0S3EUB1"/>
<dbReference type="EMBL" id="CP013264">
    <property type="protein sequence ID" value="ALR19024.1"/>
    <property type="molecule type" value="Genomic_DNA"/>
</dbReference>
<keyword evidence="2" id="KW-1185">Reference proteome</keyword>
<proteinExistence type="predicted"/>
<reference evidence="1 2" key="1">
    <citation type="submission" date="2015-11" db="EMBL/GenBank/DDBJ databases">
        <title>A Two-component Flavoprotein Monooxygenase System MeaXY Responsible for para-Hydroxylation of 2-Methyl-6-ethylaniline and 2,6-Diethylaniline in Sphingobium baderi DE-13.</title>
        <authorList>
            <person name="Cheng M."/>
            <person name="Meng Q."/>
            <person name="Yang Y."/>
            <person name="Chu C."/>
            <person name="Yan X."/>
            <person name="He J."/>
            <person name="Li S."/>
        </authorList>
    </citation>
    <scope>NUCLEOTIDE SEQUENCE [LARGE SCALE GENOMIC DNA]</scope>
    <source>
        <strain evidence="1 2">DE-13</strain>
    </source>
</reference>
<dbReference type="OrthoDB" id="7563142at2"/>
<evidence type="ECO:0000313" key="1">
    <source>
        <dbReference type="EMBL" id="ALR19024.1"/>
    </source>
</evidence>
<dbReference type="RefSeq" id="WP_062060869.1">
    <property type="nucleotide sequence ID" value="NZ_CP013264.1"/>
</dbReference>
<dbReference type="Proteomes" id="UP000056968">
    <property type="component" value="Chromosome"/>
</dbReference>
<organism evidence="1 2">
    <name type="scientific">Sphingobium baderi</name>
    <dbReference type="NCBI Taxonomy" id="1332080"/>
    <lineage>
        <taxon>Bacteria</taxon>
        <taxon>Pseudomonadati</taxon>
        <taxon>Pseudomonadota</taxon>
        <taxon>Alphaproteobacteria</taxon>
        <taxon>Sphingomonadales</taxon>
        <taxon>Sphingomonadaceae</taxon>
        <taxon>Sphingobium</taxon>
    </lineage>
</organism>
<name>A0A0S3EUB1_9SPHN</name>
<accession>A0A0S3EUB1</accession>
<dbReference type="KEGG" id="sbd:ATN00_00530"/>
<gene>
    <name evidence="1" type="ORF">ATN00_00530</name>
</gene>
<protein>
    <submittedName>
        <fullName evidence="1">Uncharacterized protein</fullName>
    </submittedName>
</protein>
<sequence length="184" mass="20426">MSAVDLYAEARTASERVRQPHIDRLLALGVPGPAIAILGNREIPFGVGTVERLERGLYQPGDGTLHVISPVYAEGEIIDLLAWRSDAPGNWAWRTGLGWALGTDMLLPRWDDDAVQIHATPLDWLRAGGEGMCILDWEAPELGELRALEAIAADEWIAQRLVRALSKPQRLPNIIRRKEERRAA</sequence>